<dbReference type="InterPro" id="IPR029052">
    <property type="entry name" value="Metallo-depent_PP-like"/>
</dbReference>
<keyword evidence="1" id="KW-1133">Transmembrane helix</keyword>
<evidence type="ECO:0000313" key="3">
    <source>
        <dbReference type="EMBL" id="KAH8103804.1"/>
    </source>
</evidence>
<comment type="caution">
    <text evidence="3">The sequence shown here is derived from an EMBL/GenBank/DDBJ whole genome shotgun (WGS) entry which is preliminary data.</text>
</comment>
<dbReference type="AlphaFoldDB" id="A0A8K0XT09"/>
<dbReference type="CDD" id="cd07383">
    <property type="entry name" value="MPP_Dcr2"/>
    <property type="match status" value="1"/>
</dbReference>
<dbReference type="PANTHER" id="PTHR32440">
    <property type="entry name" value="PHOSPHATASE DCR2-RELATED-RELATED"/>
    <property type="match status" value="1"/>
</dbReference>
<dbReference type="Gene3D" id="2.100.10.50">
    <property type="match status" value="1"/>
</dbReference>
<name>A0A8K0XT09_9AGAR</name>
<dbReference type="Gene3D" id="3.60.21.10">
    <property type="match status" value="1"/>
</dbReference>
<keyword evidence="1" id="KW-0812">Transmembrane</keyword>
<keyword evidence="4" id="KW-1185">Reference proteome</keyword>
<dbReference type="Pfam" id="PF00149">
    <property type="entry name" value="Metallophos"/>
    <property type="match status" value="1"/>
</dbReference>
<dbReference type="InterPro" id="IPR004843">
    <property type="entry name" value="Calcineurin-like_PHP"/>
</dbReference>
<gene>
    <name evidence="3" type="ORF">BXZ70DRAFT_998749</name>
</gene>
<dbReference type="OrthoDB" id="783096at2759"/>
<dbReference type="Proteomes" id="UP000813824">
    <property type="component" value="Unassembled WGS sequence"/>
</dbReference>
<evidence type="ECO:0000256" key="1">
    <source>
        <dbReference type="SAM" id="Phobius"/>
    </source>
</evidence>
<evidence type="ECO:0000313" key="4">
    <source>
        <dbReference type="Proteomes" id="UP000813824"/>
    </source>
</evidence>
<proteinExistence type="predicted"/>
<dbReference type="GO" id="GO:0004721">
    <property type="term" value="F:phosphoprotein phosphatase activity"/>
    <property type="evidence" value="ECO:0007669"/>
    <property type="project" value="TreeGrafter"/>
</dbReference>
<reference evidence="3" key="1">
    <citation type="journal article" date="2021" name="New Phytol.">
        <title>Evolutionary innovations through gain and loss of genes in the ectomycorrhizal Boletales.</title>
        <authorList>
            <person name="Wu G."/>
            <person name="Miyauchi S."/>
            <person name="Morin E."/>
            <person name="Kuo A."/>
            <person name="Drula E."/>
            <person name="Varga T."/>
            <person name="Kohler A."/>
            <person name="Feng B."/>
            <person name="Cao Y."/>
            <person name="Lipzen A."/>
            <person name="Daum C."/>
            <person name="Hundley H."/>
            <person name="Pangilinan J."/>
            <person name="Johnson J."/>
            <person name="Barry K."/>
            <person name="LaButti K."/>
            <person name="Ng V."/>
            <person name="Ahrendt S."/>
            <person name="Min B."/>
            <person name="Choi I.G."/>
            <person name="Park H."/>
            <person name="Plett J.M."/>
            <person name="Magnuson J."/>
            <person name="Spatafora J.W."/>
            <person name="Nagy L.G."/>
            <person name="Henrissat B."/>
            <person name="Grigoriev I.V."/>
            <person name="Yang Z.L."/>
            <person name="Xu J."/>
            <person name="Martin F.M."/>
        </authorList>
    </citation>
    <scope>NUCLEOTIDE SEQUENCE</scope>
    <source>
        <strain evidence="3">KKN 215</strain>
    </source>
</reference>
<evidence type="ECO:0000259" key="2">
    <source>
        <dbReference type="Pfam" id="PF00149"/>
    </source>
</evidence>
<dbReference type="EMBL" id="JAEVFJ010000006">
    <property type="protein sequence ID" value="KAH8103804.1"/>
    <property type="molecule type" value="Genomic_DNA"/>
</dbReference>
<sequence length="675" mass="75498">MASFSLFRLGRFLRSIFAPATAIIGFSCLLTFIFILYQPSHGPGAKQRLGWQSWDIVSEIPLNVDLGATTDESASGAVKQPGDADPDVDWWNVSSSETTFDAASLPLDVWDPLLPHDTGLSEIEVTTCWLDPWIIPFITEDFCTPSTTKEQDAIRGKWVRVDRNLNAQGLSFQNIHYRRTRRLDIPLISDIRILSEGDTPFSPGASESGWIKIPRTVSPRGKKQYLWYKADKTSREMSATEKRQLITEIDVTYGDDKPWYGFEKLEPPVAQGDSKAETVSLTIRHGVKPPPRAPPLHFSHEGKYKILQIADLHYSVSAGVCRDTPLTPCVGADNITNSLISHVLDIEKPDLIVFTGDQLNGQGTSWDAKSVLAKFAQAVTDRGIPWAAVFGNHDDEDGDTRERQVRYMQGLPYSLVQTGPRDIHGVGNYVLKVWSADPSKTHLLTLYFLDSGAYAKSWLDFASFGHSDEYDWIHQDQIDWFLEESAQISPIERPFTPDAAKDLGGLWERQFADQITPTTRRLAKPNAMMFFHIPLEEAFSAADVDPRTGKALDVGEQLEGNGNAKKQDGFFHKALLQAKETDHRAGGNAREVKVVANGHDHITEKCRRIKGIWNCFGGGGSYAGYGKINFDRRFRVYEISDFGETIRTYKRTEHDEIVDDMVLVGKGAPTPYEGV</sequence>
<accession>A0A8K0XT09</accession>
<keyword evidence="1" id="KW-0472">Membrane</keyword>
<dbReference type="PANTHER" id="PTHR32440:SF0">
    <property type="entry name" value="PHOSPHATASE DCR2-RELATED"/>
    <property type="match status" value="1"/>
</dbReference>
<feature type="transmembrane region" description="Helical" evidence="1">
    <location>
        <begin position="12"/>
        <end position="37"/>
    </location>
</feature>
<feature type="domain" description="Calcineurin-like phosphoesterase" evidence="2">
    <location>
        <begin position="305"/>
        <end position="481"/>
    </location>
</feature>
<organism evidence="3 4">
    <name type="scientific">Cristinia sonorae</name>
    <dbReference type="NCBI Taxonomy" id="1940300"/>
    <lineage>
        <taxon>Eukaryota</taxon>
        <taxon>Fungi</taxon>
        <taxon>Dikarya</taxon>
        <taxon>Basidiomycota</taxon>
        <taxon>Agaricomycotina</taxon>
        <taxon>Agaricomycetes</taxon>
        <taxon>Agaricomycetidae</taxon>
        <taxon>Agaricales</taxon>
        <taxon>Pleurotineae</taxon>
        <taxon>Stephanosporaceae</taxon>
        <taxon>Cristinia</taxon>
    </lineage>
</organism>
<protein>
    <submittedName>
        <fullName evidence="3">Metallo-dependent phosphatase</fullName>
    </submittedName>
</protein>
<dbReference type="SUPFAM" id="SSF56300">
    <property type="entry name" value="Metallo-dependent phosphatases"/>
    <property type="match status" value="1"/>
</dbReference>
<dbReference type="GO" id="GO:0005737">
    <property type="term" value="C:cytoplasm"/>
    <property type="evidence" value="ECO:0007669"/>
    <property type="project" value="TreeGrafter"/>
</dbReference>